<keyword evidence="3" id="KW-1185">Reference proteome</keyword>
<name>A0A835IBA2_9MAGN</name>
<comment type="caution">
    <text evidence="2">The sequence shown here is derived from an EMBL/GenBank/DDBJ whole genome shotgun (WGS) entry which is preliminary data.</text>
</comment>
<organism evidence="2 3">
    <name type="scientific">Coptis chinensis</name>
    <dbReference type="NCBI Taxonomy" id="261450"/>
    <lineage>
        <taxon>Eukaryota</taxon>
        <taxon>Viridiplantae</taxon>
        <taxon>Streptophyta</taxon>
        <taxon>Embryophyta</taxon>
        <taxon>Tracheophyta</taxon>
        <taxon>Spermatophyta</taxon>
        <taxon>Magnoliopsida</taxon>
        <taxon>Ranunculales</taxon>
        <taxon>Ranunculaceae</taxon>
        <taxon>Coptidoideae</taxon>
        <taxon>Coptis</taxon>
    </lineage>
</organism>
<evidence type="ECO:0000256" key="1">
    <source>
        <dbReference type="SAM" id="Coils"/>
    </source>
</evidence>
<reference evidence="2 3" key="1">
    <citation type="submission" date="2020-10" db="EMBL/GenBank/DDBJ databases">
        <title>The Coptis chinensis genome and diversification of protoberbering-type alkaloids.</title>
        <authorList>
            <person name="Wang B."/>
            <person name="Shu S."/>
            <person name="Song C."/>
            <person name="Liu Y."/>
        </authorList>
    </citation>
    <scope>NUCLEOTIDE SEQUENCE [LARGE SCALE GENOMIC DNA]</scope>
    <source>
        <strain evidence="2">HL-2020</strain>
        <tissue evidence="2">Leaf</tissue>
    </source>
</reference>
<dbReference type="EMBL" id="JADFTS010000003">
    <property type="protein sequence ID" value="KAF9613654.1"/>
    <property type="molecule type" value="Genomic_DNA"/>
</dbReference>
<gene>
    <name evidence="2" type="ORF">IFM89_009542</name>
</gene>
<feature type="coiled-coil region" evidence="1">
    <location>
        <begin position="55"/>
        <end position="82"/>
    </location>
</feature>
<dbReference type="GO" id="GO:0080188">
    <property type="term" value="P:gene silencing by siRNA-directed DNA methylation"/>
    <property type="evidence" value="ECO:0007669"/>
    <property type="project" value="InterPro"/>
</dbReference>
<dbReference type="AlphaFoldDB" id="A0A835IBA2"/>
<dbReference type="OrthoDB" id="1745217at2759"/>
<protein>
    <submittedName>
        <fullName evidence="2">Uncharacterized protein</fullName>
    </submittedName>
</protein>
<accession>A0A835IBA2</accession>
<sequence length="86" mass="9961">MTLLIDDEGVVVKESECPHCRRMFCAQCKNSRRNSSLQMASMEQKKADEKVLKLAEEQKRKNEDLLKRILKLEKQLDAKQALELGI</sequence>
<dbReference type="PANTHER" id="PTHR21596:SF3">
    <property type="entry name" value="FACTOR OF DNA METHYLATION 1-RELATED"/>
    <property type="match status" value="1"/>
</dbReference>
<dbReference type="Proteomes" id="UP000631114">
    <property type="component" value="Unassembled WGS sequence"/>
</dbReference>
<dbReference type="InterPro" id="IPR045177">
    <property type="entry name" value="FDM1-5/IDN2"/>
</dbReference>
<proteinExistence type="predicted"/>
<keyword evidence="1" id="KW-0175">Coiled coil</keyword>
<evidence type="ECO:0000313" key="3">
    <source>
        <dbReference type="Proteomes" id="UP000631114"/>
    </source>
</evidence>
<evidence type="ECO:0000313" key="2">
    <source>
        <dbReference type="EMBL" id="KAF9613654.1"/>
    </source>
</evidence>
<dbReference type="PANTHER" id="PTHR21596">
    <property type="entry name" value="RIBONUCLEASE P SUBUNIT P38"/>
    <property type="match status" value="1"/>
</dbReference>